<name>A0ABT8VMA6_9BACL</name>
<dbReference type="EMBL" id="JAUMKJ010000102">
    <property type="protein sequence ID" value="MDO3682113.1"/>
    <property type="molecule type" value="Genomic_DNA"/>
</dbReference>
<organism evidence="1 2">
    <name type="scientific">Paenibacillus ehimensis</name>
    <dbReference type="NCBI Taxonomy" id="79264"/>
    <lineage>
        <taxon>Bacteria</taxon>
        <taxon>Bacillati</taxon>
        <taxon>Bacillota</taxon>
        <taxon>Bacilli</taxon>
        <taxon>Bacillales</taxon>
        <taxon>Paenibacillaceae</taxon>
        <taxon>Paenibacillus</taxon>
    </lineage>
</organism>
<accession>A0ABT8VMA6</accession>
<sequence>MEISRAQRIREAMRQAEASSAIEGLEISERGNELIYRFWNGEMDHSEFLRLSLELARGGRLG</sequence>
<evidence type="ECO:0000313" key="2">
    <source>
        <dbReference type="Proteomes" id="UP001168883"/>
    </source>
</evidence>
<keyword evidence="2" id="KW-1185">Reference proteome</keyword>
<evidence type="ECO:0000313" key="1">
    <source>
        <dbReference type="EMBL" id="MDO3682113.1"/>
    </source>
</evidence>
<comment type="caution">
    <text evidence="1">The sequence shown here is derived from an EMBL/GenBank/DDBJ whole genome shotgun (WGS) entry which is preliminary data.</text>
</comment>
<gene>
    <name evidence="1" type="ORF">Q3C12_34520</name>
</gene>
<dbReference type="Gene3D" id="1.10.8.1050">
    <property type="entry name" value="Antitoxin VbhA-like"/>
    <property type="match status" value="1"/>
</dbReference>
<proteinExistence type="predicted"/>
<reference evidence="1" key="1">
    <citation type="submission" date="2023-07" db="EMBL/GenBank/DDBJ databases">
        <authorList>
            <person name="Aktuganov G."/>
            <person name="Boyko T."/>
            <person name="Delegan Y."/>
            <person name="Galimzianova N."/>
            <person name="Gilvanova E."/>
            <person name="Korobov V."/>
            <person name="Kuzmina L."/>
            <person name="Melentiev A."/>
            <person name="Milman P."/>
            <person name="Ryabova A."/>
            <person name="Stupak E."/>
            <person name="Yasakov T."/>
            <person name="Zharikova N."/>
            <person name="Zhurenko E."/>
        </authorList>
    </citation>
    <scope>NUCLEOTIDE SEQUENCE</scope>
    <source>
        <strain evidence="1">IB-739</strain>
    </source>
</reference>
<dbReference type="Proteomes" id="UP001168883">
    <property type="component" value="Unassembled WGS sequence"/>
</dbReference>
<dbReference type="RefSeq" id="WP_127490367.1">
    <property type="nucleotide sequence ID" value="NZ_JAUMKJ010000102.1"/>
</dbReference>
<protein>
    <recommendedName>
        <fullName evidence="3">Antitoxin VbhA domain-containing protein</fullName>
    </recommendedName>
</protein>
<dbReference type="InterPro" id="IPR043038">
    <property type="entry name" value="VbhA_sf"/>
</dbReference>
<evidence type="ECO:0008006" key="3">
    <source>
        <dbReference type="Google" id="ProtNLM"/>
    </source>
</evidence>